<gene>
    <name evidence="1" type="ORF">HMI46_15650</name>
</gene>
<dbReference type="AlphaFoldDB" id="A0AAP6ZXU4"/>
<comment type="caution">
    <text evidence="1">The sequence shown here is derived from an EMBL/GenBank/DDBJ whole genome shotgun (WGS) entry which is preliminary data.</text>
</comment>
<dbReference type="EMBL" id="JABFOR010000020">
    <property type="protein sequence ID" value="NOJ71985.1"/>
    <property type="molecule type" value="Genomic_DNA"/>
</dbReference>
<protein>
    <recommendedName>
        <fullName evidence="3">Transposase</fullName>
    </recommendedName>
</protein>
<reference evidence="1 2" key="1">
    <citation type="submission" date="2020-05" db="EMBL/GenBank/DDBJ databases">
        <title>Whole genome sequencing and identification of novel metabolites from Paenibacillus alvei strain JR949.</title>
        <authorList>
            <person name="Rajendhran J."/>
            <person name="Sree Pranav P."/>
            <person name="Mahalakshmi B."/>
            <person name="Karthikeyan R."/>
        </authorList>
    </citation>
    <scope>NUCLEOTIDE SEQUENCE [LARGE SCALE GENOMIC DNA]</scope>
    <source>
        <strain evidence="1 2">JR949</strain>
    </source>
</reference>
<dbReference type="Proteomes" id="UP000552038">
    <property type="component" value="Unassembled WGS sequence"/>
</dbReference>
<organism evidence="1 2">
    <name type="scientific">Paenibacillus alvei</name>
    <name type="common">Bacillus alvei</name>
    <dbReference type="NCBI Taxonomy" id="44250"/>
    <lineage>
        <taxon>Bacteria</taxon>
        <taxon>Bacillati</taxon>
        <taxon>Bacillota</taxon>
        <taxon>Bacilli</taxon>
        <taxon>Bacillales</taxon>
        <taxon>Paenibacillaceae</taxon>
        <taxon>Paenibacillus</taxon>
    </lineage>
</organism>
<evidence type="ECO:0000313" key="1">
    <source>
        <dbReference type="EMBL" id="NOJ71985.1"/>
    </source>
</evidence>
<accession>A0AAP6ZXU4</accession>
<evidence type="ECO:0008006" key="3">
    <source>
        <dbReference type="Google" id="ProtNLM"/>
    </source>
</evidence>
<evidence type="ECO:0000313" key="2">
    <source>
        <dbReference type="Proteomes" id="UP000552038"/>
    </source>
</evidence>
<sequence>MECFFNRINHYRLIATRFDKLPCTFKAFLSLVSIRALFV</sequence>
<proteinExistence type="predicted"/>
<name>A0AAP6ZXU4_PAEAL</name>